<feature type="region of interest" description="Disordered" evidence="5">
    <location>
        <begin position="26"/>
        <end position="56"/>
    </location>
</feature>
<dbReference type="Pfam" id="PF04568">
    <property type="entry name" value="IATP"/>
    <property type="match status" value="1"/>
</dbReference>
<protein>
    <recommendedName>
        <fullName evidence="4">ATPase inhibitor, mitochondrial</fullName>
    </recommendedName>
</protein>
<feature type="compositionally biased region" description="Polar residues" evidence="5">
    <location>
        <begin position="80"/>
        <end position="98"/>
    </location>
</feature>
<dbReference type="Proteomes" id="UP000310158">
    <property type="component" value="Unassembled WGS sequence"/>
</dbReference>
<dbReference type="AlphaFoldDB" id="A0A4S4LV84"/>
<keyword evidence="7" id="KW-1185">Reference proteome</keyword>
<comment type="function">
    <text evidence="4">Inhibits the enzyme activity of ATPase.</text>
</comment>
<comment type="subcellular location">
    <subcellularLocation>
        <location evidence="1">Mitochondrion</location>
    </subcellularLocation>
</comment>
<feature type="region of interest" description="Disordered" evidence="5">
    <location>
        <begin position="71"/>
        <end position="98"/>
    </location>
</feature>
<feature type="compositionally biased region" description="Basic and acidic residues" evidence="5">
    <location>
        <begin position="34"/>
        <end position="56"/>
    </location>
</feature>
<gene>
    <name evidence="6" type="ORF">EW146_g4389</name>
</gene>
<organism evidence="6 7">
    <name type="scientific">Bondarzewia mesenterica</name>
    <dbReference type="NCBI Taxonomy" id="1095465"/>
    <lineage>
        <taxon>Eukaryota</taxon>
        <taxon>Fungi</taxon>
        <taxon>Dikarya</taxon>
        <taxon>Basidiomycota</taxon>
        <taxon>Agaricomycotina</taxon>
        <taxon>Agaricomycetes</taxon>
        <taxon>Russulales</taxon>
        <taxon>Bondarzewiaceae</taxon>
        <taxon>Bondarzewia</taxon>
    </lineage>
</organism>
<dbReference type="SUPFAM" id="SSF64602">
    <property type="entry name" value="F1 ATPase inhibitor, IF1, C-terminal domain"/>
    <property type="match status" value="1"/>
</dbReference>
<evidence type="ECO:0000256" key="3">
    <source>
        <dbReference type="ARBA" id="ARBA00023128"/>
    </source>
</evidence>
<dbReference type="GO" id="GO:0042030">
    <property type="term" value="F:ATPase inhibitor activity"/>
    <property type="evidence" value="ECO:0007669"/>
    <property type="project" value="InterPro"/>
</dbReference>
<dbReference type="GO" id="GO:0005739">
    <property type="term" value="C:mitochondrion"/>
    <property type="evidence" value="ECO:0007669"/>
    <property type="project" value="UniProtKB-SubCell"/>
</dbReference>
<evidence type="ECO:0000313" key="6">
    <source>
        <dbReference type="EMBL" id="THH16215.1"/>
    </source>
</evidence>
<dbReference type="EMBL" id="SGPL01000168">
    <property type="protein sequence ID" value="THH16215.1"/>
    <property type="molecule type" value="Genomic_DNA"/>
</dbReference>
<dbReference type="InterPro" id="IPR007648">
    <property type="entry name" value="ATPase_inhibitor_mt"/>
</dbReference>
<evidence type="ECO:0000313" key="7">
    <source>
        <dbReference type="Proteomes" id="UP000310158"/>
    </source>
</evidence>
<accession>A0A4S4LV84</accession>
<dbReference type="OrthoDB" id="5532350at2759"/>
<name>A0A4S4LV84_9AGAM</name>
<evidence type="ECO:0000256" key="2">
    <source>
        <dbReference type="ARBA" id="ARBA00010901"/>
    </source>
</evidence>
<proteinExistence type="inferred from homology"/>
<comment type="similarity">
    <text evidence="2 4">Belongs to the ATPase inhibitor family.</text>
</comment>
<reference evidence="6 7" key="1">
    <citation type="submission" date="2019-02" db="EMBL/GenBank/DDBJ databases">
        <title>Genome sequencing of the rare red list fungi Bondarzewia mesenterica.</title>
        <authorList>
            <person name="Buettner E."/>
            <person name="Kellner H."/>
        </authorList>
    </citation>
    <scope>NUCLEOTIDE SEQUENCE [LARGE SCALE GENOMIC DNA]</scope>
    <source>
        <strain evidence="6 7">DSM 108281</strain>
    </source>
</reference>
<sequence>MLARITSRRLAVSALGARSYTSSIKEGSVAQSREFSKKERAHEDQYARKHEREQLEKLKKQIDAKKAELEKLQKEHDEISNNNSVASASLPTCTPQLT</sequence>
<keyword evidence="3" id="KW-0496">Mitochondrion</keyword>
<evidence type="ECO:0000256" key="1">
    <source>
        <dbReference type="ARBA" id="ARBA00004173"/>
    </source>
</evidence>
<evidence type="ECO:0000256" key="5">
    <source>
        <dbReference type="SAM" id="MobiDB-lite"/>
    </source>
</evidence>
<comment type="caution">
    <text evidence="6">The sequence shown here is derived from an EMBL/GenBank/DDBJ whole genome shotgun (WGS) entry which is preliminary data.</text>
</comment>
<evidence type="ECO:0000256" key="4">
    <source>
        <dbReference type="RuleBase" id="RU368087"/>
    </source>
</evidence>
<dbReference type="Gene3D" id="1.20.5.500">
    <property type="entry name" value="Single helix bin"/>
    <property type="match status" value="1"/>
</dbReference>